<accession>A0A8H9GDW7</accession>
<gene>
    <name evidence="2" type="ORF">GCM10009769_26660</name>
</gene>
<reference evidence="2" key="1">
    <citation type="journal article" date="2014" name="Int. J. Syst. Evol. Microbiol.">
        <title>Complete genome sequence of Corynebacterium casei LMG S-19264T (=DSM 44701T), isolated from a smear-ripened cheese.</title>
        <authorList>
            <consortium name="US DOE Joint Genome Institute (JGI-PGF)"/>
            <person name="Walter F."/>
            <person name="Albersmeier A."/>
            <person name="Kalinowski J."/>
            <person name="Ruckert C."/>
        </authorList>
    </citation>
    <scope>NUCLEOTIDE SEQUENCE</scope>
    <source>
        <strain evidence="2">JCM 1480</strain>
    </source>
</reference>
<evidence type="ECO:0000313" key="3">
    <source>
        <dbReference type="Proteomes" id="UP000648535"/>
    </source>
</evidence>
<protein>
    <submittedName>
        <fullName evidence="2">Uncharacterized protein</fullName>
    </submittedName>
</protein>
<evidence type="ECO:0000313" key="2">
    <source>
        <dbReference type="EMBL" id="GGL06978.1"/>
    </source>
</evidence>
<feature type="transmembrane region" description="Helical" evidence="1">
    <location>
        <begin position="135"/>
        <end position="153"/>
    </location>
</feature>
<keyword evidence="1" id="KW-0812">Transmembrane</keyword>
<name>A0A8H9GDW7_9MICO</name>
<organism evidence="2 3">
    <name type="scientific">Curtobacterium luteum</name>
    <dbReference type="NCBI Taxonomy" id="33881"/>
    <lineage>
        <taxon>Bacteria</taxon>
        <taxon>Bacillati</taxon>
        <taxon>Actinomycetota</taxon>
        <taxon>Actinomycetes</taxon>
        <taxon>Micrococcales</taxon>
        <taxon>Microbacteriaceae</taxon>
        <taxon>Curtobacterium</taxon>
    </lineage>
</organism>
<dbReference type="Proteomes" id="UP000648535">
    <property type="component" value="Unassembled WGS sequence"/>
</dbReference>
<feature type="transmembrane region" description="Helical" evidence="1">
    <location>
        <begin position="105"/>
        <end position="129"/>
    </location>
</feature>
<evidence type="ECO:0000256" key="1">
    <source>
        <dbReference type="SAM" id="Phobius"/>
    </source>
</evidence>
<keyword evidence="1" id="KW-1133">Transmembrane helix</keyword>
<keyword evidence="1" id="KW-0472">Membrane</keyword>
<dbReference type="AlphaFoldDB" id="A0A8H9GDW7"/>
<comment type="caution">
    <text evidence="2">The sequence shown here is derived from an EMBL/GenBank/DDBJ whole genome shotgun (WGS) entry which is preliminary data.</text>
</comment>
<proteinExistence type="predicted"/>
<dbReference type="EMBL" id="BMOI01000012">
    <property type="protein sequence ID" value="GGL06978.1"/>
    <property type="molecule type" value="Genomic_DNA"/>
</dbReference>
<feature type="transmembrane region" description="Helical" evidence="1">
    <location>
        <begin position="65"/>
        <end position="84"/>
    </location>
</feature>
<reference evidence="2" key="2">
    <citation type="submission" date="2020-09" db="EMBL/GenBank/DDBJ databases">
        <authorList>
            <person name="Sun Q."/>
            <person name="Ohkuma M."/>
        </authorList>
    </citation>
    <scope>NUCLEOTIDE SEQUENCE</scope>
    <source>
        <strain evidence="2">JCM 1480</strain>
    </source>
</reference>
<sequence length="172" mass="18262">MIRERVRKYAPEEGSLGRPGRRYAHRVPQRPSKFARAITASFVLGGVVVAALAFIAIVHDPTSDAAWVAIPLGVLLVGWGVTFARMSADDSPDDEDDEEARSGGLLGAPLARLSWAIALLAGYVAARLIGRPVDSSLVAVGSVVALLLVNRAVDRWVRRREGRNGGAGPATD</sequence>
<feature type="transmembrane region" description="Helical" evidence="1">
    <location>
        <begin position="34"/>
        <end position="59"/>
    </location>
</feature>